<evidence type="ECO:0000313" key="2">
    <source>
        <dbReference type="Proteomes" id="UP000586254"/>
    </source>
</evidence>
<proteinExistence type="predicted"/>
<dbReference type="RefSeq" id="WP_090410733.1">
    <property type="nucleotide sequence ID" value="NZ_CABJAI010000001.1"/>
</dbReference>
<organism evidence="1 2">
    <name type="scientific">Eubacterium callanderi</name>
    <dbReference type="NCBI Taxonomy" id="53442"/>
    <lineage>
        <taxon>Bacteria</taxon>
        <taxon>Bacillati</taxon>
        <taxon>Bacillota</taxon>
        <taxon>Clostridia</taxon>
        <taxon>Eubacteriales</taxon>
        <taxon>Eubacteriaceae</taxon>
        <taxon>Eubacterium</taxon>
    </lineage>
</organism>
<dbReference type="Proteomes" id="UP000586254">
    <property type="component" value="Unassembled WGS sequence"/>
</dbReference>
<name>A0A1I5FYT2_9FIRM</name>
<dbReference type="AlphaFoldDB" id="A0A1I5FYT2"/>
<dbReference type="EMBL" id="JACCKS010000001">
    <property type="protein sequence ID" value="NZA36724.1"/>
    <property type="molecule type" value="Genomic_DNA"/>
</dbReference>
<reference evidence="1 2" key="1">
    <citation type="submission" date="2020-07" db="EMBL/GenBank/DDBJ databases">
        <title>Organ Donor 1.</title>
        <authorList>
            <person name="Marsh A.J."/>
            <person name="Azcarate-Peril M.A."/>
        </authorList>
    </citation>
    <scope>NUCLEOTIDE SEQUENCE [LARGE SCALE GENOMIC DNA]</scope>
    <source>
        <strain evidence="1 2">AMC0717</strain>
    </source>
</reference>
<protein>
    <submittedName>
        <fullName evidence="1">Uncharacterized protein</fullName>
    </submittedName>
</protein>
<comment type="caution">
    <text evidence="1">The sequence shown here is derived from an EMBL/GenBank/DDBJ whole genome shotgun (WGS) entry which is preliminary data.</text>
</comment>
<gene>
    <name evidence="1" type="ORF">H0N91_00875</name>
</gene>
<evidence type="ECO:0000313" key="1">
    <source>
        <dbReference type="EMBL" id="NZA36724.1"/>
    </source>
</evidence>
<accession>A0A1I5FYT2</accession>
<sequence length="140" mass="15577">MKPQSIPSTSLRLCIDRFDEDDMAGRIMGVALENEIPFSSFRSFVASVDKAYDTIGQPQSGQISRSFGKQAVKHTPYVAVPRHYHEPGEIKSAAGSLKTFDLIMQTRHHAEWQGVLKDATGKTLGAFKSVLECIQLMTKY</sequence>